<protein>
    <submittedName>
        <fullName evidence="1">Uncharacterized protein</fullName>
    </submittedName>
</protein>
<dbReference type="PANTHER" id="PTHR33115">
    <property type="entry name" value="ARM REPEAT SUPERFAMILY PROTEIN"/>
    <property type="match status" value="1"/>
</dbReference>
<dbReference type="OrthoDB" id="683358at2759"/>
<dbReference type="STRING" id="888268.A0A1E5VZU3"/>
<dbReference type="EMBL" id="LWDX02025184">
    <property type="protein sequence ID" value="OEL30629.1"/>
    <property type="molecule type" value="Genomic_DNA"/>
</dbReference>
<sequence length="73" mass="8323">LNRFIRTVALLERAGNGLGTLAFTWATVVILGGFSTNLGPDFWYATTIVFLEAFRCSSHFPPYKTLDFFFFFM</sequence>
<evidence type="ECO:0000313" key="2">
    <source>
        <dbReference type="Proteomes" id="UP000095767"/>
    </source>
</evidence>
<name>A0A1E5VZU3_9POAL</name>
<dbReference type="AlphaFoldDB" id="A0A1E5VZU3"/>
<dbReference type="Proteomes" id="UP000095767">
    <property type="component" value="Unassembled WGS sequence"/>
</dbReference>
<keyword evidence="2" id="KW-1185">Reference proteome</keyword>
<gene>
    <name evidence="1" type="ORF">BAE44_0008352</name>
</gene>
<accession>A0A1E5VZU3</accession>
<feature type="non-terminal residue" evidence="1">
    <location>
        <position position="1"/>
    </location>
</feature>
<comment type="caution">
    <text evidence="1">The sequence shown here is derived from an EMBL/GenBank/DDBJ whole genome shotgun (WGS) entry which is preliminary data.</text>
</comment>
<evidence type="ECO:0000313" key="1">
    <source>
        <dbReference type="EMBL" id="OEL30629.1"/>
    </source>
</evidence>
<reference evidence="1 2" key="1">
    <citation type="submission" date="2016-09" db="EMBL/GenBank/DDBJ databases">
        <title>The draft genome of Dichanthelium oligosanthes: A C3 panicoid grass species.</title>
        <authorList>
            <person name="Studer A.J."/>
            <person name="Schnable J.C."/>
            <person name="Brutnell T.P."/>
        </authorList>
    </citation>
    <scope>NUCLEOTIDE SEQUENCE [LARGE SCALE GENOMIC DNA]</scope>
    <source>
        <strain evidence="2">cv. Kellogg 1175</strain>
        <tissue evidence="1">Leaf</tissue>
    </source>
</reference>
<organism evidence="1 2">
    <name type="scientific">Dichanthelium oligosanthes</name>
    <dbReference type="NCBI Taxonomy" id="888268"/>
    <lineage>
        <taxon>Eukaryota</taxon>
        <taxon>Viridiplantae</taxon>
        <taxon>Streptophyta</taxon>
        <taxon>Embryophyta</taxon>
        <taxon>Tracheophyta</taxon>
        <taxon>Spermatophyta</taxon>
        <taxon>Magnoliopsida</taxon>
        <taxon>Liliopsida</taxon>
        <taxon>Poales</taxon>
        <taxon>Poaceae</taxon>
        <taxon>PACMAD clade</taxon>
        <taxon>Panicoideae</taxon>
        <taxon>Panicodae</taxon>
        <taxon>Paniceae</taxon>
        <taxon>Dichantheliinae</taxon>
        <taxon>Dichanthelium</taxon>
    </lineage>
</organism>
<proteinExistence type="predicted"/>
<dbReference type="PANTHER" id="PTHR33115:SF37">
    <property type="entry name" value="OS01G0618300 PROTEIN"/>
    <property type="match status" value="1"/>
</dbReference>